<name>A0A8H5ERE0_9AGAR</name>
<feature type="signal peptide" evidence="1">
    <location>
        <begin position="1"/>
        <end position="19"/>
    </location>
</feature>
<evidence type="ECO:0000256" key="1">
    <source>
        <dbReference type="SAM" id="SignalP"/>
    </source>
</evidence>
<feature type="chain" id="PRO_5034286257" evidence="1">
    <location>
        <begin position="20"/>
        <end position="351"/>
    </location>
</feature>
<dbReference type="Proteomes" id="UP000567179">
    <property type="component" value="Unassembled WGS sequence"/>
</dbReference>
<reference evidence="2 3" key="1">
    <citation type="journal article" date="2020" name="ISME J.">
        <title>Uncovering the hidden diversity of litter-decomposition mechanisms in mushroom-forming fungi.</title>
        <authorList>
            <person name="Floudas D."/>
            <person name="Bentzer J."/>
            <person name="Ahren D."/>
            <person name="Johansson T."/>
            <person name="Persson P."/>
            <person name="Tunlid A."/>
        </authorList>
    </citation>
    <scope>NUCLEOTIDE SEQUENCE [LARGE SCALE GENOMIC DNA]</scope>
    <source>
        <strain evidence="2 3">CBS 101986</strain>
    </source>
</reference>
<sequence length="351" mass="36296">MPSINRLISTLSLAAAVSAGSIITPVSRGAIVPPALRGVWEPTGKLVVADTPTTDFAGIAATANSANKESSTTGAGLQIADASVVNLSNPATPSAYEIVFGPTSGANNAPGFMGFSLLASYDPSACATLCNARAADPAGGSCQFFNIWRPTLLGIPLANVCAMYYIPTDVSTATTTSTHGLKITQSRGYKRKNFVVDGGFEGYAACSTFCFTESYSNWIGTSAPGGTQDATIFFFAPYARTGHSVGLLGSANNDDALPGTLTVASPLSTTAGKKYKIGFYHASSFSGPSLAGPAFVNVKWNGATVKTINPGYSNYTYFEVKVTGTGHDTLAFNGGIAPAWSFLDDISVYQL</sequence>
<comment type="caution">
    <text evidence="2">The sequence shown here is derived from an EMBL/GenBank/DDBJ whole genome shotgun (WGS) entry which is preliminary data.</text>
</comment>
<dbReference type="EMBL" id="JAACJJ010000059">
    <property type="protein sequence ID" value="KAF5309569.1"/>
    <property type="molecule type" value="Genomic_DNA"/>
</dbReference>
<gene>
    <name evidence="2" type="ORF">D9619_012423</name>
</gene>
<dbReference type="OrthoDB" id="271448at2759"/>
<protein>
    <submittedName>
        <fullName evidence="2">Uncharacterized protein</fullName>
    </submittedName>
</protein>
<accession>A0A8H5ERE0</accession>
<keyword evidence="3" id="KW-1185">Reference proteome</keyword>
<proteinExistence type="predicted"/>
<dbReference type="AlphaFoldDB" id="A0A8H5ERE0"/>
<organism evidence="2 3">
    <name type="scientific">Psilocybe cf. subviscida</name>
    <dbReference type="NCBI Taxonomy" id="2480587"/>
    <lineage>
        <taxon>Eukaryota</taxon>
        <taxon>Fungi</taxon>
        <taxon>Dikarya</taxon>
        <taxon>Basidiomycota</taxon>
        <taxon>Agaricomycotina</taxon>
        <taxon>Agaricomycetes</taxon>
        <taxon>Agaricomycetidae</taxon>
        <taxon>Agaricales</taxon>
        <taxon>Agaricineae</taxon>
        <taxon>Strophariaceae</taxon>
        <taxon>Psilocybe</taxon>
    </lineage>
</organism>
<evidence type="ECO:0000313" key="2">
    <source>
        <dbReference type="EMBL" id="KAF5309569.1"/>
    </source>
</evidence>
<keyword evidence="1" id="KW-0732">Signal</keyword>
<evidence type="ECO:0000313" key="3">
    <source>
        <dbReference type="Proteomes" id="UP000567179"/>
    </source>
</evidence>